<evidence type="ECO:0000256" key="12">
    <source>
        <dbReference type="RuleBase" id="RU000492"/>
    </source>
</evidence>
<dbReference type="Proteomes" id="UP001244341">
    <property type="component" value="Chromosome 1b"/>
</dbReference>
<evidence type="ECO:0000313" key="16">
    <source>
        <dbReference type="EMBL" id="WIA09532.1"/>
    </source>
</evidence>
<evidence type="ECO:0000256" key="6">
    <source>
        <dbReference type="ARBA" id="ARBA00022741"/>
    </source>
</evidence>
<evidence type="ECO:0000256" key="5">
    <source>
        <dbReference type="ARBA" id="ARBA00022552"/>
    </source>
</evidence>
<dbReference type="EMBL" id="CP126208">
    <property type="protein sequence ID" value="WIA09532.1"/>
    <property type="molecule type" value="Genomic_DNA"/>
</dbReference>
<dbReference type="SMART" id="SM00490">
    <property type="entry name" value="HELICc"/>
    <property type="match status" value="1"/>
</dbReference>
<keyword evidence="5" id="KW-0698">rRNA processing</keyword>
<dbReference type="Pfam" id="PF00270">
    <property type="entry name" value="DEAD"/>
    <property type="match status" value="1"/>
</dbReference>
<evidence type="ECO:0000313" key="17">
    <source>
        <dbReference type="Proteomes" id="UP001244341"/>
    </source>
</evidence>
<evidence type="ECO:0000256" key="13">
    <source>
        <dbReference type="SAM" id="MobiDB-lite"/>
    </source>
</evidence>
<dbReference type="PROSITE" id="PS51194">
    <property type="entry name" value="HELICASE_CTER"/>
    <property type="match status" value="1"/>
</dbReference>
<reference evidence="16 17" key="1">
    <citation type="submission" date="2023-05" db="EMBL/GenBank/DDBJ databases">
        <title>A 100% complete, gapless, phased diploid assembly of the Scenedesmus obliquus UTEX 3031 genome.</title>
        <authorList>
            <person name="Biondi T.C."/>
            <person name="Hanschen E.R."/>
            <person name="Kwon T."/>
            <person name="Eng W."/>
            <person name="Kruse C.P.S."/>
            <person name="Koehler S.I."/>
            <person name="Kunde Y."/>
            <person name="Gleasner C.D."/>
            <person name="You Mak K.T."/>
            <person name="Polle J."/>
            <person name="Hovde B.T."/>
            <person name="Starkenburg S.R."/>
        </authorList>
    </citation>
    <scope>NUCLEOTIDE SEQUENCE [LARGE SCALE GENOMIC DNA]</scope>
    <source>
        <strain evidence="16 17">DOE0152z</strain>
    </source>
</reference>
<dbReference type="InterPro" id="IPR011545">
    <property type="entry name" value="DEAD/DEAH_box_helicase_dom"/>
</dbReference>
<organism evidence="16 17">
    <name type="scientific">Tetradesmus obliquus</name>
    <name type="common">Green alga</name>
    <name type="synonym">Acutodesmus obliquus</name>
    <dbReference type="NCBI Taxonomy" id="3088"/>
    <lineage>
        <taxon>Eukaryota</taxon>
        <taxon>Viridiplantae</taxon>
        <taxon>Chlorophyta</taxon>
        <taxon>core chlorophytes</taxon>
        <taxon>Chlorophyceae</taxon>
        <taxon>CS clade</taxon>
        <taxon>Sphaeropleales</taxon>
        <taxon>Scenedesmaceae</taxon>
        <taxon>Tetradesmus</taxon>
    </lineage>
</organism>
<evidence type="ECO:0000259" key="15">
    <source>
        <dbReference type="PROSITE" id="PS51194"/>
    </source>
</evidence>
<dbReference type="InterPro" id="IPR001650">
    <property type="entry name" value="Helicase_C-like"/>
</dbReference>
<dbReference type="SMART" id="SM00487">
    <property type="entry name" value="DEXDc"/>
    <property type="match status" value="1"/>
</dbReference>
<evidence type="ECO:0000256" key="10">
    <source>
        <dbReference type="ARBA" id="ARBA00023242"/>
    </source>
</evidence>
<dbReference type="EC" id="3.6.4.13" evidence="3"/>
<comment type="subcellular location">
    <subcellularLocation>
        <location evidence="1">Nucleus</location>
        <location evidence="1">Nucleolus</location>
    </subcellularLocation>
</comment>
<dbReference type="Pfam" id="PF00271">
    <property type="entry name" value="Helicase_C"/>
    <property type="match status" value="1"/>
</dbReference>
<dbReference type="PROSITE" id="PS51192">
    <property type="entry name" value="HELICASE_ATP_BIND_1"/>
    <property type="match status" value="1"/>
</dbReference>
<proteinExistence type="inferred from homology"/>
<dbReference type="InterPro" id="IPR014001">
    <property type="entry name" value="Helicase_ATP-bd"/>
</dbReference>
<evidence type="ECO:0000256" key="8">
    <source>
        <dbReference type="ARBA" id="ARBA00022806"/>
    </source>
</evidence>
<accession>A0ABY8TK94</accession>
<evidence type="ECO:0000256" key="7">
    <source>
        <dbReference type="ARBA" id="ARBA00022801"/>
    </source>
</evidence>
<evidence type="ECO:0000259" key="14">
    <source>
        <dbReference type="PROSITE" id="PS51192"/>
    </source>
</evidence>
<sequence>MYASCWGEFQQDEACCLSAGSCCGCAARRTISNLTMTNDSQLAVLAYQKEQKVAKKLKKLQAKLAGSTVSDEDQAALDKLQKKLKKLRQQCKDAKQAADTAMDTAPSTESEDSAVPVPAGDSEQAAGKKKSKKRDREAAAAAATAGAAASQQKKPKKQAAAAAVGKKQLAVVGDAQLAATRPPLVRALYNEHPAVAAMTQQQVQELHEQRCTTIEGCDLRPVLSFEQTGLPANMLHATRDFVSPSPIQSQCWPIILSGHDMIGIAATGSGKTLAFGLPMLRHIAAQREAGVVTGKGPLALVMAPTRELALQIAAVLEDAGSKCGISSVCVYGGVPKPPQVAALRSGVDIVVGTPGRLEDLLQDGACKLQNVTYLVLDEADRMLDLGFEPHIRAISSQVRSDRQTLMFSATWPTAVQQLAQNYLSEPVKVTIGSQELSASHSVTQYVEVVEQHQRDDRLLALLGKYHSSRSNRIIIFVLYKKEAPRVEALLKRKGWKAAAIHGDISQAQRTAAVEAFKAGTCPLLIATDVAARGLDIPDVEVVINYSFPLTIEDYVHRIGRTGRAGKTGTSVTFFVGNNDKQRAGELINVLREAKQKVPESLLAFGTTVKKKEHKLYGAHFNPNLDLSKKASKITFDD</sequence>
<dbReference type="InterPro" id="IPR000629">
    <property type="entry name" value="RNA-helicase_DEAD-box_CS"/>
</dbReference>
<dbReference type="PROSITE" id="PS00039">
    <property type="entry name" value="DEAD_ATP_HELICASE"/>
    <property type="match status" value="1"/>
</dbReference>
<keyword evidence="10" id="KW-0539">Nucleus</keyword>
<dbReference type="PANTHER" id="PTHR47958">
    <property type="entry name" value="ATP-DEPENDENT RNA HELICASE DBP3"/>
    <property type="match status" value="1"/>
</dbReference>
<feature type="domain" description="Helicase ATP-binding" evidence="14">
    <location>
        <begin position="252"/>
        <end position="429"/>
    </location>
</feature>
<keyword evidence="9 12" id="KW-0067">ATP-binding</keyword>
<name>A0ABY8TK94_TETOB</name>
<evidence type="ECO:0000256" key="9">
    <source>
        <dbReference type="ARBA" id="ARBA00022840"/>
    </source>
</evidence>
<keyword evidence="7 12" id="KW-0378">Hydrolase</keyword>
<evidence type="ECO:0000256" key="4">
    <source>
        <dbReference type="ARBA" id="ARBA00022517"/>
    </source>
</evidence>
<evidence type="ECO:0000256" key="3">
    <source>
        <dbReference type="ARBA" id="ARBA00012552"/>
    </source>
</evidence>
<comment type="function">
    <text evidence="11">ATP-dependent RNA helicase required for 60S ribosomal subunit synthesis. Involved in efficient pre-rRNA processing, predominantly at site A3, which is necessary for the normal formation of 25S and 5.8S rRNAs.</text>
</comment>
<feature type="region of interest" description="Disordered" evidence="13">
    <location>
        <begin position="95"/>
        <end position="155"/>
    </location>
</feature>
<dbReference type="Gene3D" id="3.40.50.300">
    <property type="entry name" value="P-loop containing nucleotide triphosphate hydrolases"/>
    <property type="match status" value="2"/>
</dbReference>
<dbReference type="InterPro" id="IPR044742">
    <property type="entry name" value="DEAD/DEAH_RhlB"/>
</dbReference>
<evidence type="ECO:0000256" key="2">
    <source>
        <dbReference type="ARBA" id="ARBA00009334"/>
    </source>
</evidence>
<dbReference type="SUPFAM" id="SSF52540">
    <property type="entry name" value="P-loop containing nucleoside triphosphate hydrolases"/>
    <property type="match status" value="1"/>
</dbReference>
<evidence type="ECO:0000256" key="1">
    <source>
        <dbReference type="ARBA" id="ARBA00004604"/>
    </source>
</evidence>
<feature type="compositionally biased region" description="Low complexity" evidence="13">
    <location>
        <begin position="139"/>
        <end position="155"/>
    </location>
</feature>
<keyword evidence="17" id="KW-1185">Reference proteome</keyword>
<dbReference type="CDD" id="cd00268">
    <property type="entry name" value="DEADc"/>
    <property type="match status" value="1"/>
</dbReference>
<comment type="similarity">
    <text evidence="2">Belongs to the DEAD box helicase family. DDX5/DBP2 subfamily.</text>
</comment>
<feature type="domain" description="Helicase C-terminal" evidence="15">
    <location>
        <begin position="441"/>
        <end position="605"/>
    </location>
</feature>
<keyword evidence="4" id="KW-0690">Ribosome biogenesis</keyword>
<dbReference type="InterPro" id="IPR027417">
    <property type="entry name" value="P-loop_NTPase"/>
</dbReference>
<protein>
    <recommendedName>
        <fullName evidence="3">RNA helicase</fullName>
        <ecNumber evidence="3">3.6.4.13</ecNumber>
    </recommendedName>
</protein>
<gene>
    <name evidence="16" type="ORF">OEZ85_008927</name>
</gene>
<keyword evidence="6 12" id="KW-0547">Nucleotide-binding</keyword>
<keyword evidence="8 12" id="KW-0347">Helicase</keyword>
<dbReference type="CDD" id="cd18787">
    <property type="entry name" value="SF2_C_DEAD"/>
    <property type="match status" value="1"/>
</dbReference>
<evidence type="ECO:0000256" key="11">
    <source>
        <dbReference type="ARBA" id="ARBA00037449"/>
    </source>
</evidence>